<gene>
    <name evidence="7" type="ORF">ENR15_18635</name>
</gene>
<keyword evidence="3" id="KW-0479">Metal-binding</keyword>
<dbReference type="InterPro" id="IPR015517">
    <property type="entry name" value="dCMP_deaminase-rel"/>
</dbReference>
<dbReference type="PROSITE" id="PS51747">
    <property type="entry name" value="CYT_DCMP_DEAMINASES_2"/>
    <property type="match status" value="1"/>
</dbReference>
<feature type="domain" description="CMP/dCMP-type deaminase" evidence="6">
    <location>
        <begin position="19"/>
        <end position="156"/>
    </location>
</feature>
<evidence type="ECO:0000256" key="1">
    <source>
        <dbReference type="ARBA" id="ARBA00001947"/>
    </source>
</evidence>
<dbReference type="AlphaFoldDB" id="A0A7C3VU02"/>
<dbReference type="PANTHER" id="PTHR11086:SF18">
    <property type="entry name" value="DEOXYCYTIDYLATE DEAMINASE"/>
    <property type="match status" value="1"/>
</dbReference>
<comment type="similarity">
    <text evidence="2">Belongs to the cytidine and deoxycytidylate deaminase family.</text>
</comment>
<accession>A0A7C3VU02</accession>
<dbReference type="InterPro" id="IPR016192">
    <property type="entry name" value="APOBEC/CMP_deaminase_Zn-bd"/>
</dbReference>
<dbReference type="GO" id="GO:0005737">
    <property type="term" value="C:cytoplasm"/>
    <property type="evidence" value="ECO:0007669"/>
    <property type="project" value="TreeGrafter"/>
</dbReference>
<evidence type="ECO:0000313" key="7">
    <source>
        <dbReference type="EMBL" id="HGG02596.1"/>
    </source>
</evidence>
<dbReference type="InterPro" id="IPR002125">
    <property type="entry name" value="CMP_dCMP_dom"/>
</dbReference>
<dbReference type="PANTHER" id="PTHR11086">
    <property type="entry name" value="DEOXYCYTIDYLATE DEAMINASE-RELATED"/>
    <property type="match status" value="1"/>
</dbReference>
<comment type="cofactor">
    <cofactor evidence="1">
        <name>Zn(2+)</name>
        <dbReference type="ChEBI" id="CHEBI:29105"/>
    </cofactor>
</comment>
<evidence type="ECO:0000256" key="5">
    <source>
        <dbReference type="ARBA" id="ARBA00022833"/>
    </source>
</evidence>
<organism evidence="7">
    <name type="scientific">Planktothricoides sp. SpSt-374</name>
    <dbReference type="NCBI Taxonomy" id="2282167"/>
    <lineage>
        <taxon>Bacteria</taxon>
        <taxon>Bacillati</taxon>
        <taxon>Cyanobacteriota</taxon>
        <taxon>Cyanophyceae</taxon>
        <taxon>Oscillatoriophycideae</taxon>
        <taxon>Oscillatoriales</taxon>
        <taxon>Oscillatoriaceae</taxon>
        <taxon>Planktothricoides</taxon>
    </lineage>
</organism>
<dbReference type="CDD" id="cd01286">
    <property type="entry name" value="deoxycytidylate_deaminase"/>
    <property type="match status" value="1"/>
</dbReference>
<evidence type="ECO:0000256" key="2">
    <source>
        <dbReference type="ARBA" id="ARBA00006576"/>
    </source>
</evidence>
<dbReference type="Gene3D" id="3.40.140.10">
    <property type="entry name" value="Cytidine Deaminase, domain 2"/>
    <property type="match status" value="1"/>
</dbReference>
<sequence>MTKIIMNITPETQISLRPTWDEYFLMLAKLAAMRSTCLAFPVGAAIVKDRQVLATGYNGSPAGSVHCTEQGYCYPGLSSCDASKVMPSRAVHAEANAIAQAAKHGIATTGASIYVTLEPCLSCLKLIISAGITEVFYETTFNSGDNARVRDSFIQDGLVTLKQIHISEAIGQKAASFLLSPTSVVKPNPTNITPNNFSGELP</sequence>
<dbReference type="SUPFAM" id="SSF53927">
    <property type="entry name" value="Cytidine deaminase-like"/>
    <property type="match status" value="1"/>
</dbReference>
<evidence type="ECO:0000256" key="3">
    <source>
        <dbReference type="ARBA" id="ARBA00022723"/>
    </source>
</evidence>
<dbReference type="InterPro" id="IPR035105">
    <property type="entry name" value="Deoxycytidylate_deaminase_dom"/>
</dbReference>
<dbReference type="GO" id="GO:0004132">
    <property type="term" value="F:dCMP deaminase activity"/>
    <property type="evidence" value="ECO:0007669"/>
    <property type="project" value="TreeGrafter"/>
</dbReference>
<dbReference type="PROSITE" id="PS00903">
    <property type="entry name" value="CYT_DCMP_DEAMINASES_1"/>
    <property type="match status" value="1"/>
</dbReference>
<dbReference type="InterPro" id="IPR016193">
    <property type="entry name" value="Cytidine_deaminase-like"/>
</dbReference>
<dbReference type="EMBL" id="DSPX01000194">
    <property type="protein sequence ID" value="HGG02596.1"/>
    <property type="molecule type" value="Genomic_DNA"/>
</dbReference>
<evidence type="ECO:0000259" key="6">
    <source>
        <dbReference type="PROSITE" id="PS51747"/>
    </source>
</evidence>
<proteinExistence type="inferred from homology"/>
<keyword evidence="4" id="KW-0378">Hydrolase</keyword>
<reference evidence="7" key="1">
    <citation type="journal article" date="2020" name="mSystems">
        <title>Genome- and Community-Level Interaction Insights into Carbon Utilization and Element Cycling Functions of Hydrothermarchaeota in Hydrothermal Sediment.</title>
        <authorList>
            <person name="Zhou Z."/>
            <person name="Liu Y."/>
            <person name="Xu W."/>
            <person name="Pan J."/>
            <person name="Luo Z.H."/>
            <person name="Li M."/>
        </authorList>
    </citation>
    <scope>NUCLEOTIDE SEQUENCE [LARGE SCALE GENOMIC DNA]</scope>
    <source>
        <strain evidence="7">SpSt-374</strain>
    </source>
</reference>
<name>A0A7C3VU02_9CYAN</name>
<comment type="caution">
    <text evidence="7">The sequence shown here is derived from an EMBL/GenBank/DDBJ whole genome shotgun (WGS) entry which is preliminary data.</text>
</comment>
<dbReference type="GO" id="GO:0008270">
    <property type="term" value="F:zinc ion binding"/>
    <property type="evidence" value="ECO:0007669"/>
    <property type="project" value="InterPro"/>
</dbReference>
<keyword evidence="5" id="KW-0862">Zinc</keyword>
<protein>
    <submittedName>
        <fullName evidence="7">dCMP deaminase family protein</fullName>
    </submittedName>
</protein>
<dbReference type="Pfam" id="PF00383">
    <property type="entry name" value="dCMP_cyt_deam_1"/>
    <property type="match status" value="1"/>
</dbReference>
<evidence type="ECO:0000256" key="4">
    <source>
        <dbReference type="ARBA" id="ARBA00022801"/>
    </source>
</evidence>